<keyword evidence="3" id="KW-1185">Reference proteome</keyword>
<dbReference type="Proteomes" id="UP001530377">
    <property type="component" value="Unassembled WGS sequence"/>
</dbReference>
<protein>
    <submittedName>
        <fullName evidence="2">Uncharacterized protein</fullName>
    </submittedName>
</protein>
<feature type="signal peptide" evidence="1">
    <location>
        <begin position="1"/>
        <end position="21"/>
    </location>
</feature>
<dbReference type="PROSITE" id="PS51257">
    <property type="entry name" value="PROKAR_LIPOPROTEIN"/>
    <property type="match status" value="1"/>
</dbReference>
<dbReference type="InterPro" id="IPR021467">
    <property type="entry name" value="DUF3119"/>
</dbReference>
<proteinExistence type="predicted"/>
<dbReference type="Pfam" id="PF11317">
    <property type="entry name" value="DUF3119"/>
    <property type="match status" value="1"/>
</dbReference>
<dbReference type="EMBL" id="JALLPB020000020">
    <property type="protein sequence ID" value="KAL3826488.1"/>
    <property type="molecule type" value="Genomic_DNA"/>
</dbReference>
<feature type="chain" id="PRO_5044830369" evidence="1">
    <location>
        <begin position="22"/>
        <end position="230"/>
    </location>
</feature>
<name>A0ABD3SQB6_9STRA</name>
<reference evidence="2 3" key="1">
    <citation type="submission" date="2024-10" db="EMBL/GenBank/DDBJ databases">
        <title>Updated reference genomes for cyclostephanoid diatoms.</title>
        <authorList>
            <person name="Roberts W.R."/>
            <person name="Alverson A.J."/>
        </authorList>
    </citation>
    <scope>NUCLEOTIDE SEQUENCE [LARGE SCALE GENOMIC DNA]</scope>
    <source>
        <strain evidence="2 3">AJA228-03</strain>
    </source>
</reference>
<keyword evidence="1" id="KW-0732">Signal</keyword>
<comment type="caution">
    <text evidence="2">The sequence shown here is derived from an EMBL/GenBank/DDBJ whole genome shotgun (WGS) entry which is preliminary data.</text>
</comment>
<dbReference type="PANTHER" id="PTHR35550:SF2">
    <property type="entry name" value="OS05G0401200 PROTEIN"/>
    <property type="match status" value="1"/>
</dbReference>
<dbReference type="PANTHER" id="PTHR35550">
    <property type="match status" value="1"/>
</dbReference>
<gene>
    <name evidence="2" type="ORF">ACHAXA_004325</name>
</gene>
<evidence type="ECO:0000313" key="3">
    <source>
        <dbReference type="Proteomes" id="UP001530377"/>
    </source>
</evidence>
<accession>A0ABD3SQB6</accession>
<evidence type="ECO:0000313" key="2">
    <source>
        <dbReference type="EMBL" id="KAL3826488.1"/>
    </source>
</evidence>
<organism evidence="2 3">
    <name type="scientific">Cyclostephanos tholiformis</name>
    <dbReference type="NCBI Taxonomy" id="382380"/>
    <lineage>
        <taxon>Eukaryota</taxon>
        <taxon>Sar</taxon>
        <taxon>Stramenopiles</taxon>
        <taxon>Ochrophyta</taxon>
        <taxon>Bacillariophyta</taxon>
        <taxon>Coscinodiscophyceae</taxon>
        <taxon>Thalassiosirophycidae</taxon>
        <taxon>Stephanodiscales</taxon>
        <taxon>Stephanodiscaceae</taxon>
        <taxon>Cyclostephanos</taxon>
    </lineage>
</organism>
<evidence type="ECO:0000256" key="1">
    <source>
        <dbReference type="SAM" id="SignalP"/>
    </source>
</evidence>
<dbReference type="AlphaFoldDB" id="A0ABD3SQB6"/>
<sequence>MNRNHQILWLLLACSFGAACAFKTTSSSAQRSKSLARSFAKKPLNFAGAAISWCSRTHQLAAVPLEVIDPSYNLALGTLALGTVFIAPGSPLKSTLSTFLGGIPLTLFGLFLTFQTTTLRFTFDDEYFSLVRSNGESTGENLVVGGENVWAYNKFVNYDLFPSRSFPILVYFKETQTPQENWNVGPGEQANSPEAIANGAVPGQVHFFPAIANTEKLISGFQSHGCAKIE</sequence>